<evidence type="ECO:0000313" key="2">
    <source>
        <dbReference type="Proteomes" id="UP001324380"/>
    </source>
</evidence>
<gene>
    <name evidence="1" type="ORF">SNE25_21105</name>
</gene>
<keyword evidence="2" id="KW-1185">Reference proteome</keyword>
<proteinExistence type="predicted"/>
<evidence type="ECO:0000313" key="1">
    <source>
        <dbReference type="EMBL" id="WPU91819.1"/>
    </source>
</evidence>
<accession>A0ABZ0TJD0</accession>
<dbReference type="Proteomes" id="UP001324380">
    <property type="component" value="Chromosome"/>
</dbReference>
<protein>
    <submittedName>
        <fullName evidence="1">Uncharacterized protein</fullName>
    </submittedName>
</protein>
<name>A0ABZ0TJD0_9SPHI</name>
<dbReference type="EMBL" id="CP139558">
    <property type="protein sequence ID" value="WPU91819.1"/>
    <property type="molecule type" value="Genomic_DNA"/>
</dbReference>
<dbReference type="RefSeq" id="WP_321560985.1">
    <property type="nucleotide sequence ID" value="NZ_CP139558.1"/>
</dbReference>
<organism evidence="1 2">
    <name type="scientific">Mucilaginibacter sabulilitoris</name>
    <dbReference type="NCBI Taxonomy" id="1173583"/>
    <lineage>
        <taxon>Bacteria</taxon>
        <taxon>Pseudomonadati</taxon>
        <taxon>Bacteroidota</taxon>
        <taxon>Sphingobacteriia</taxon>
        <taxon>Sphingobacteriales</taxon>
        <taxon>Sphingobacteriaceae</taxon>
        <taxon>Mucilaginibacter</taxon>
    </lineage>
</organism>
<sequence>MEARELRIGNYVKGITTEYAKIIEISNEDIRGLYQSSGSAIGCTWTMGKGIQPIELTDDWLIKFGFEDDSLPERYADMGPVNCIKFGRLSLSFQDGKYYPVRKYDNIQHIAYGIGLEYVHQLQNLYFALTGEELTLIA</sequence>
<reference evidence="1 2" key="1">
    <citation type="submission" date="2023-11" db="EMBL/GenBank/DDBJ databases">
        <title>Analysis of the Genomes of Mucilaginibacter gossypii cycad 4 and M. sabulilitoris SNA2: microbes with the potential for plant growth promotion.</title>
        <authorList>
            <person name="Hirsch A.M."/>
            <person name="Humm E."/>
            <person name="Rubbi M."/>
            <person name="Del Vecchio G."/>
            <person name="Ha S.M."/>
            <person name="Pellegrini M."/>
            <person name="Gunsalus R.P."/>
        </authorList>
    </citation>
    <scope>NUCLEOTIDE SEQUENCE [LARGE SCALE GENOMIC DNA]</scope>
    <source>
        <strain evidence="1 2">SNA2</strain>
    </source>
</reference>